<dbReference type="NCBIfam" id="NF041540">
    <property type="entry name" value="dockerin_GC"/>
    <property type="match status" value="1"/>
</dbReference>
<evidence type="ECO:0000313" key="1">
    <source>
        <dbReference type="EMBL" id="VAX40609.1"/>
    </source>
</evidence>
<reference evidence="1" key="1">
    <citation type="submission" date="2018-06" db="EMBL/GenBank/DDBJ databases">
        <authorList>
            <person name="Zhirakovskaya E."/>
        </authorList>
    </citation>
    <scope>NUCLEOTIDE SEQUENCE</scope>
</reference>
<dbReference type="SUPFAM" id="SSF63446">
    <property type="entry name" value="Type I dockerin domain"/>
    <property type="match status" value="1"/>
</dbReference>
<dbReference type="Pfam" id="PF00404">
    <property type="entry name" value="Dockerin_1"/>
    <property type="match status" value="1"/>
</dbReference>
<protein>
    <submittedName>
        <fullName evidence="1">Uncharacterized protein</fullName>
    </submittedName>
</protein>
<accession>A0A3B1DE60</accession>
<proteinExistence type="predicted"/>
<dbReference type="GO" id="GO:0000272">
    <property type="term" value="P:polysaccharide catabolic process"/>
    <property type="evidence" value="ECO:0007669"/>
    <property type="project" value="InterPro"/>
</dbReference>
<dbReference type="AlphaFoldDB" id="A0A3B1DE60"/>
<dbReference type="EMBL" id="UOGK01000417">
    <property type="protein sequence ID" value="VAX40609.1"/>
    <property type="molecule type" value="Genomic_DNA"/>
</dbReference>
<organism evidence="1">
    <name type="scientific">hydrothermal vent metagenome</name>
    <dbReference type="NCBI Taxonomy" id="652676"/>
    <lineage>
        <taxon>unclassified sequences</taxon>
        <taxon>metagenomes</taxon>
        <taxon>ecological metagenomes</taxon>
    </lineage>
</organism>
<name>A0A3B1DE60_9ZZZZ</name>
<dbReference type="GO" id="GO:0004553">
    <property type="term" value="F:hydrolase activity, hydrolyzing O-glycosyl compounds"/>
    <property type="evidence" value="ECO:0007669"/>
    <property type="project" value="InterPro"/>
</dbReference>
<dbReference type="PROSITE" id="PS00018">
    <property type="entry name" value="EF_HAND_1"/>
    <property type="match status" value="2"/>
</dbReference>
<dbReference type="InterPro" id="IPR053783">
    <property type="entry name" value="Dockerin_dom_GC-type"/>
</dbReference>
<dbReference type="Gene3D" id="1.10.1330.10">
    <property type="entry name" value="Dockerin domain"/>
    <property type="match status" value="1"/>
</dbReference>
<dbReference type="InterPro" id="IPR036439">
    <property type="entry name" value="Dockerin_dom_sf"/>
</dbReference>
<gene>
    <name evidence="1" type="ORF">MNBD_PLANCTO03-1845</name>
</gene>
<sequence length="434" mass="44480">MDLKKSQLLAGTMLLAVGSHSALAQTFHGIGLIRNGWESYATGVSGDGSTVVGAAYDPNGGFGGVGGYVAVRWLPGAGLESLGTLPDGADSSAYGASFDGTTISGNVCGYDCQTTQPFRWLAPDGPLEGLGTMPNSSYTYGYGVSDDGATIVGYGVQNGTYDVYPIRWREETGLVILNRFPSGGTAIVHTASLDGSLLAGRGWDVDRHEQAARWHDDGSIEGLGFLPDPGPIVFSRGRGITPSGAVVVGTAHGADGLGGYTYQGFRWTEAGGMVGLGITGPHGNLGTTAAMDVSANGSVIVGAWGGDLGTGDGSQAAIWHAGIGWQDLATWLITEHGLDAVEDWTLIEALGISNDGSVIVGWGLNRTGLVEGFVATVPVSCPADFNGDGAVNTLDVLAFLNAWAAGDPAADFNQDGTVNTLDVLAFLNAWNVGC</sequence>
<dbReference type="InterPro" id="IPR002105">
    <property type="entry name" value="Dockerin_1_rpt"/>
</dbReference>
<dbReference type="InterPro" id="IPR018247">
    <property type="entry name" value="EF_Hand_1_Ca_BS"/>
</dbReference>